<feature type="compositionally biased region" description="Polar residues" evidence="1">
    <location>
        <begin position="235"/>
        <end position="246"/>
    </location>
</feature>
<sequence>MADESNGPIFRANKRRKVFRKRADSDDQNESPAVAAVENIGNGQGATNDQNNTLDDNENTASRQEVSRARRPKKQGIAFSSNDPASSRPRDGNDETALVVATEPNPPQQHNDRFARQTGKLIVEDDKHMSAYIDSKMAEMRSAASTPNPPSKASEPAAEKAQRGQQSTSPPDSTEPPAASNQATPSQSRSQAPPDRNPLRRRGKKHRAPSPSTQARASLIDEIMRESNHTPHYTAPSSNPNSSDQTALDPDAAAAAAFKAEFLAQAEARNLSRRQPAVNSGAPAAASSGPKLGGSRAMRERMKAAEEAKGKK</sequence>
<feature type="compositionally biased region" description="Polar residues" evidence="1">
    <location>
        <begin position="45"/>
        <end position="64"/>
    </location>
</feature>
<evidence type="ECO:0000313" key="3">
    <source>
        <dbReference type="Proteomes" id="UP000803884"/>
    </source>
</evidence>
<gene>
    <name evidence="2" type="ORF">WHR41_04753</name>
</gene>
<feature type="compositionally biased region" description="Basic residues" evidence="1">
    <location>
        <begin position="199"/>
        <end position="208"/>
    </location>
</feature>
<feature type="compositionally biased region" description="Low complexity" evidence="1">
    <location>
        <begin position="280"/>
        <end position="296"/>
    </location>
</feature>
<feature type="compositionally biased region" description="Polar residues" evidence="1">
    <location>
        <begin position="179"/>
        <end position="191"/>
    </location>
</feature>
<accession>A0AB34KLX0</accession>
<name>A0AB34KLX0_9PEZI</name>
<dbReference type="InterPro" id="IPR010756">
    <property type="entry name" value="Tls1-like"/>
</dbReference>
<dbReference type="GeneID" id="96006197"/>
<feature type="region of interest" description="Disordered" evidence="1">
    <location>
        <begin position="272"/>
        <end position="312"/>
    </location>
</feature>
<dbReference type="RefSeq" id="XP_069229094.1">
    <property type="nucleotide sequence ID" value="XM_069373359.1"/>
</dbReference>
<comment type="caution">
    <text evidence="2">The sequence shown here is derived from an EMBL/GenBank/DDBJ whole genome shotgun (WGS) entry which is preliminary data.</text>
</comment>
<feature type="compositionally biased region" description="Polar residues" evidence="1">
    <location>
        <begin position="163"/>
        <end position="172"/>
    </location>
</feature>
<organism evidence="2 3">
    <name type="scientific">Cladosporium halotolerans</name>
    <dbReference type="NCBI Taxonomy" id="1052096"/>
    <lineage>
        <taxon>Eukaryota</taxon>
        <taxon>Fungi</taxon>
        <taxon>Dikarya</taxon>
        <taxon>Ascomycota</taxon>
        <taxon>Pezizomycotina</taxon>
        <taxon>Dothideomycetes</taxon>
        <taxon>Dothideomycetidae</taxon>
        <taxon>Cladosporiales</taxon>
        <taxon>Cladosporiaceae</taxon>
        <taxon>Cladosporium</taxon>
    </lineage>
</organism>
<evidence type="ECO:0000313" key="2">
    <source>
        <dbReference type="EMBL" id="KAL1585989.1"/>
    </source>
</evidence>
<reference evidence="2 3" key="1">
    <citation type="journal article" date="2020" name="Microbiol. Resour. Announc.">
        <title>Draft Genome Sequence of a Cladosporium Species Isolated from the Mesophotic Ascidian Didemnum maculosum.</title>
        <authorList>
            <person name="Gioti A."/>
            <person name="Siaperas R."/>
            <person name="Nikolaivits E."/>
            <person name="Le Goff G."/>
            <person name="Ouazzani J."/>
            <person name="Kotoulas G."/>
            <person name="Topakas E."/>
        </authorList>
    </citation>
    <scope>NUCLEOTIDE SEQUENCE [LARGE SCALE GENOMIC DNA]</scope>
    <source>
        <strain evidence="2 3">TM138-S3</strain>
    </source>
</reference>
<protein>
    <submittedName>
        <fullName evidence="2">Uncharacterized protein</fullName>
    </submittedName>
</protein>
<feature type="region of interest" description="Disordered" evidence="1">
    <location>
        <begin position="1"/>
        <end position="252"/>
    </location>
</feature>
<evidence type="ECO:0000256" key="1">
    <source>
        <dbReference type="SAM" id="MobiDB-lite"/>
    </source>
</evidence>
<keyword evidence="3" id="KW-1185">Reference proteome</keyword>
<dbReference type="AlphaFoldDB" id="A0AB34KLX0"/>
<proteinExistence type="predicted"/>
<dbReference type="Proteomes" id="UP000803884">
    <property type="component" value="Unassembled WGS sequence"/>
</dbReference>
<dbReference type="Pfam" id="PF07052">
    <property type="entry name" value="Hep_59"/>
    <property type="match status" value="1"/>
</dbReference>
<feature type="compositionally biased region" description="Basic and acidic residues" evidence="1">
    <location>
        <begin position="297"/>
        <end position="312"/>
    </location>
</feature>
<dbReference type="EMBL" id="JAAQHG020000016">
    <property type="protein sequence ID" value="KAL1585989.1"/>
    <property type="molecule type" value="Genomic_DNA"/>
</dbReference>